<keyword evidence="2" id="KW-0285">Flavoprotein</keyword>
<dbReference type="Pfam" id="PF21274">
    <property type="entry name" value="Rng_hyd_C"/>
    <property type="match status" value="1"/>
</dbReference>
<feature type="domain" description="FAD-binding" evidence="4">
    <location>
        <begin position="13"/>
        <end position="366"/>
    </location>
</feature>
<dbReference type="AlphaFoldDB" id="A0A6N8IYP5"/>
<evidence type="ECO:0000313" key="5">
    <source>
        <dbReference type="EMBL" id="MVQ32104.1"/>
    </source>
</evidence>
<protein>
    <recommendedName>
        <fullName evidence="4">FAD-binding domain-containing protein</fullName>
    </recommendedName>
</protein>
<evidence type="ECO:0000313" key="6">
    <source>
        <dbReference type="Proteomes" id="UP000469385"/>
    </source>
</evidence>
<organism evidence="5 6">
    <name type="scientific">Ramlibacter pinisoli</name>
    <dbReference type="NCBI Taxonomy" id="2682844"/>
    <lineage>
        <taxon>Bacteria</taxon>
        <taxon>Pseudomonadati</taxon>
        <taxon>Pseudomonadota</taxon>
        <taxon>Betaproteobacteria</taxon>
        <taxon>Burkholderiales</taxon>
        <taxon>Comamonadaceae</taxon>
        <taxon>Ramlibacter</taxon>
    </lineage>
</organism>
<gene>
    <name evidence="5" type="ORF">GON04_21775</name>
</gene>
<dbReference type="Gene3D" id="3.50.50.60">
    <property type="entry name" value="FAD/NAD(P)-binding domain"/>
    <property type="match status" value="1"/>
</dbReference>
<dbReference type="InterPro" id="IPR002938">
    <property type="entry name" value="FAD-bd"/>
</dbReference>
<dbReference type="GO" id="GO:0016709">
    <property type="term" value="F:oxidoreductase activity, acting on paired donors, with incorporation or reduction of molecular oxygen, NAD(P)H as one donor, and incorporation of one atom of oxygen"/>
    <property type="evidence" value="ECO:0007669"/>
    <property type="project" value="UniProtKB-ARBA"/>
</dbReference>
<accession>A0A6N8IYP5</accession>
<dbReference type="PANTHER" id="PTHR43004">
    <property type="entry name" value="TRK SYSTEM POTASSIUM UPTAKE PROTEIN"/>
    <property type="match status" value="1"/>
</dbReference>
<dbReference type="PANTHER" id="PTHR43004:SF19">
    <property type="entry name" value="BINDING MONOOXYGENASE, PUTATIVE (JCVI)-RELATED"/>
    <property type="match status" value="1"/>
</dbReference>
<dbReference type="Gene3D" id="3.40.30.120">
    <property type="match status" value="1"/>
</dbReference>
<dbReference type="GO" id="GO:0071949">
    <property type="term" value="F:FAD binding"/>
    <property type="evidence" value="ECO:0007669"/>
    <property type="project" value="InterPro"/>
</dbReference>
<dbReference type="Proteomes" id="UP000469385">
    <property type="component" value="Unassembled WGS sequence"/>
</dbReference>
<evidence type="ECO:0000259" key="4">
    <source>
        <dbReference type="Pfam" id="PF01494"/>
    </source>
</evidence>
<dbReference type="Pfam" id="PF01494">
    <property type="entry name" value="FAD_binding_3"/>
    <property type="match status" value="1"/>
</dbReference>
<comment type="caution">
    <text evidence="5">The sequence shown here is derived from an EMBL/GenBank/DDBJ whole genome shotgun (WGS) entry which is preliminary data.</text>
</comment>
<evidence type="ECO:0000256" key="2">
    <source>
        <dbReference type="ARBA" id="ARBA00022630"/>
    </source>
</evidence>
<proteinExistence type="predicted"/>
<evidence type="ECO:0000256" key="3">
    <source>
        <dbReference type="ARBA" id="ARBA00022827"/>
    </source>
</evidence>
<sequence length="552" mass="60779">MNPIRLPASPGATAVLIVGAGPTGLATALLMDRFGIPFMVVERNAGLTDHPRARGTWVRTMELFRQWGIERAVKARGLPDDANGFAFVESITGHEYGRVPREIDFGQTPAWKCTVSQDVVEDELYRVVRQSRLGRVCFDTEFLRYEETADGVVAFTRDTRTGEETKRPALYLVAADGAGSGLRRQMDIAMTGPASLAIMNNDYWQGDLSHVPSVRQVGVFRILPGDPGVSQASVLNTNGADRWLTVTKVGDGSDVTPPQRSDAEVVRLARAHSGVPNLDVKIINRSVWRVSKQVAARYSRGRVFLVGDAAHRFPPTGGYGMNTGIQDAHNLAWKLALVLRGQAGEALLDTYDTERRPIGQANADFSHGNTVRFMKLEEAFRSRNLQAINFWIKDVVHHSHSIGLGLGFSYDDGAIVPDGTAPRGLTLGRYDPSDRPGGRFPHLWLDLARQRSTLDLFDRDFVIVHGPRSADWKAAARDVCERLDVPIRTHELESVDARDGLDMGLYGAVLVRPDGHVAWRMPWVPEEPAASLASAMEHTLRRQGAATLRRAA</sequence>
<evidence type="ECO:0000256" key="1">
    <source>
        <dbReference type="ARBA" id="ARBA00001974"/>
    </source>
</evidence>
<dbReference type="EMBL" id="WSEL01000009">
    <property type="protein sequence ID" value="MVQ32104.1"/>
    <property type="molecule type" value="Genomic_DNA"/>
</dbReference>
<keyword evidence="6" id="KW-1185">Reference proteome</keyword>
<dbReference type="InterPro" id="IPR036188">
    <property type="entry name" value="FAD/NAD-bd_sf"/>
</dbReference>
<name>A0A6N8IYP5_9BURK</name>
<reference evidence="5 6" key="1">
    <citation type="submission" date="2019-12" db="EMBL/GenBank/DDBJ databases">
        <authorList>
            <person name="Huq M.A."/>
        </authorList>
    </citation>
    <scope>NUCLEOTIDE SEQUENCE [LARGE SCALE GENOMIC DNA]</scope>
    <source>
        <strain evidence="5 6">MAH-25</strain>
    </source>
</reference>
<dbReference type="Gene3D" id="3.30.9.10">
    <property type="entry name" value="D-Amino Acid Oxidase, subunit A, domain 2"/>
    <property type="match status" value="1"/>
</dbReference>
<dbReference type="InterPro" id="IPR050641">
    <property type="entry name" value="RIFMO-like"/>
</dbReference>
<dbReference type="RefSeq" id="WP_157400093.1">
    <property type="nucleotide sequence ID" value="NZ_WSEL01000009.1"/>
</dbReference>
<dbReference type="PRINTS" id="PR00420">
    <property type="entry name" value="RNGMNOXGNASE"/>
</dbReference>
<comment type="cofactor">
    <cofactor evidence="1">
        <name>FAD</name>
        <dbReference type="ChEBI" id="CHEBI:57692"/>
    </cofactor>
</comment>
<dbReference type="SUPFAM" id="SSF51905">
    <property type="entry name" value="FAD/NAD(P)-binding domain"/>
    <property type="match status" value="1"/>
</dbReference>
<keyword evidence="3" id="KW-0274">FAD</keyword>